<dbReference type="Proteomes" id="UP000539372">
    <property type="component" value="Unassembled WGS sequence"/>
</dbReference>
<accession>A0A7Y0E2T0</accession>
<dbReference type="RefSeq" id="WP_169626577.1">
    <property type="nucleotide sequence ID" value="NZ_JABBNT010000005.1"/>
</dbReference>
<dbReference type="InterPro" id="IPR029063">
    <property type="entry name" value="SAM-dependent_MTases_sf"/>
</dbReference>
<sequence length="281" mass="30931">MSDNPTHWTQFDRLYDLPDPRPYFRGVATGDYRMPEVMAGLVAQILPLVSERSGGSVRIVDFACGYGAVGMCLRYGLSMAEIYRYFAAPGDVARDAVYLRERRRPGLVPHRIDGIDIAENALAYAERVGAVDMGHAQNILSGTIPDNLAADIAHAGLILESGAIGDLIAPAMERLLTLSRHGSTPWVLICPRPRVDLRPLIEALDGVDYDMHTVLPRIRYRKPFSAAEREEEIRSGIANGLSPDDCMVDGYFRVDMRLLAPKGEHVDAVLAAARRFAEGLV</sequence>
<dbReference type="SUPFAM" id="SSF53335">
    <property type="entry name" value="S-adenosyl-L-methionine-dependent methyltransferases"/>
    <property type="match status" value="1"/>
</dbReference>
<dbReference type="AlphaFoldDB" id="A0A7Y0E2T0"/>
<organism evidence="1 2">
    <name type="scientific">Pacificispira spongiicola</name>
    <dbReference type="NCBI Taxonomy" id="2729598"/>
    <lineage>
        <taxon>Bacteria</taxon>
        <taxon>Pseudomonadati</taxon>
        <taxon>Pseudomonadota</taxon>
        <taxon>Alphaproteobacteria</taxon>
        <taxon>Rhodospirillales</taxon>
        <taxon>Rhodospirillaceae</taxon>
        <taxon>Pacificispira</taxon>
    </lineage>
</organism>
<evidence type="ECO:0000313" key="2">
    <source>
        <dbReference type="Proteomes" id="UP000539372"/>
    </source>
</evidence>
<keyword evidence="2" id="KW-1185">Reference proteome</keyword>
<comment type="caution">
    <text evidence="1">The sequence shown here is derived from an EMBL/GenBank/DDBJ whole genome shotgun (WGS) entry which is preliminary data.</text>
</comment>
<reference evidence="1 2" key="1">
    <citation type="submission" date="2020-04" db="EMBL/GenBank/DDBJ databases">
        <title>Rhodospirillaceae bacterium KN72 isolated from deep sea.</title>
        <authorList>
            <person name="Zhang D.-C."/>
        </authorList>
    </citation>
    <scope>NUCLEOTIDE SEQUENCE [LARGE SCALE GENOMIC DNA]</scope>
    <source>
        <strain evidence="1 2">KN72</strain>
    </source>
</reference>
<name>A0A7Y0E2T0_9PROT</name>
<proteinExistence type="predicted"/>
<gene>
    <name evidence="1" type="ORF">HH303_17050</name>
</gene>
<protein>
    <recommendedName>
        <fullName evidence="3">Class I SAM-dependent methyltransferase</fullName>
    </recommendedName>
</protein>
<dbReference type="EMBL" id="JABBNT010000005">
    <property type="protein sequence ID" value="NMM46202.1"/>
    <property type="molecule type" value="Genomic_DNA"/>
</dbReference>
<evidence type="ECO:0008006" key="3">
    <source>
        <dbReference type="Google" id="ProtNLM"/>
    </source>
</evidence>
<evidence type="ECO:0000313" key="1">
    <source>
        <dbReference type="EMBL" id="NMM46202.1"/>
    </source>
</evidence>